<dbReference type="PANTHER" id="PTHR21666">
    <property type="entry name" value="PEPTIDASE-RELATED"/>
    <property type="match status" value="1"/>
</dbReference>
<dbReference type="Pfam" id="PF01551">
    <property type="entry name" value="Peptidase_M23"/>
    <property type="match status" value="1"/>
</dbReference>
<evidence type="ECO:0000259" key="1">
    <source>
        <dbReference type="Pfam" id="PF01551"/>
    </source>
</evidence>
<dbReference type="InterPro" id="IPR050570">
    <property type="entry name" value="Cell_wall_metabolism_enzyme"/>
</dbReference>
<protein>
    <submittedName>
        <fullName evidence="2">M23 family metallopeptidase</fullName>
    </submittedName>
</protein>
<evidence type="ECO:0000313" key="2">
    <source>
        <dbReference type="EMBL" id="RYC71232.1"/>
    </source>
</evidence>
<dbReference type="SUPFAM" id="SSF51261">
    <property type="entry name" value="Duplicated hybrid motif"/>
    <property type="match status" value="1"/>
</dbReference>
<sequence length="271" mass="30353">MKVDVLSFMRVAGILGAIVIGSLNVASSQVVSANSVEPTVYAYCQQFQTLYTLIREQRVAPDSARMAFSGIMKGLQERFRSVDSFQPDSAQRDSLRRTGRYFAFPLRGYAPSAIGGTHGEGYRGNGFDLFDYNVRGSHPAQDIFISDRNQDYLDDRTRQPVDILSMSNGLVLGIETGWLPGSEYRGGNWIWIYDPTLHGLFYYAHNSHITVAPGQWVQAGQKIGEMGRTGFNAYKSRSPTHLHLMYLQIQPDGLPLPLNTYSWLLSARLSR</sequence>
<accession>A0A4Q2UQI8</accession>
<dbReference type="PANTHER" id="PTHR21666:SF270">
    <property type="entry name" value="MUREIN HYDROLASE ACTIVATOR ENVC"/>
    <property type="match status" value="1"/>
</dbReference>
<dbReference type="Gene3D" id="2.70.70.10">
    <property type="entry name" value="Glucose Permease (Domain IIA)"/>
    <property type="match status" value="1"/>
</dbReference>
<dbReference type="CDD" id="cd12797">
    <property type="entry name" value="M23_peptidase"/>
    <property type="match status" value="1"/>
</dbReference>
<dbReference type="InterPro" id="IPR016047">
    <property type="entry name" value="M23ase_b-sheet_dom"/>
</dbReference>
<dbReference type="GO" id="GO:0004222">
    <property type="term" value="F:metalloendopeptidase activity"/>
    <property type="evidence" value="ECO:0007669"/>
    <property type="project" value="TreeGrafter"/>
</dbReference>
<feature type="domain" description="M23ase beta-sheet core" evidence="1">
    <location>
        <begin position="162"/>
        <end position="244"/>
    </location>
</feature>
<evidence type="ECO:0000313" key="3">
    <source>
        <dbReference type="Proteomes" id="UP000290407"/>
    </source>
</evidence>
<dbReference type="Proteomes" id="UP000290407">
    <property type="component" value="Unassembled WGS sequence"/>
</dbReference>
<gene>
    <name evidence="2" type="ORF">EQG79_03550</name>
</gene>
<organism evidence="2 3">
    <name type="scientific">Spirosoma sordidisoli</name>
    <dbReference type="NCBI Taxonomy" id="2502893"/>
    <lineage>
        <taxon>Bacteria</taxon>
        <taxon>Pseudomonadati</taxon>
        <taxon>Bacteroidota</taxon>
        <taxon>Cytophagia</taxon>
        <taxon>Cytophagales</taxon>
        <taxon>Cytophagaceae</taxon>
        <taxon>Spirosoma</taxon>
    </lineage>
</organism>
<dbReference type="AlphaFoldDB" id="A0A4Q2UQI8"/>
<proteinExistence type="predicted"/>
<comment type="caution">
    <text evidence="2">The sequence shown here is derived from an EMBL/GenBank/DDBJ whole genome shotgun (WGS) entry which is preliminary data.</text>
</comment>
<dbReference type="InterPro" id="IPR011055">
    <property type="entry name" value="Dup_hybrid_motif"/>
</dbReference>
<reference evidence="2 3" key="1">
    <citation type="submission" date="2019-01" db="EMBL/GenBank/DDBJ databases">
        <title>Spirosoma flava sp. nov., a propanil-degrading bacterium isolated from herbicide-contaminated soil.</title>
        <authorList>
            <person name="Zhang L."/>
            <person name="Jiang J.-D."/>
        </authorList>
    </citation>
    <scope>NUCLEOTIDE SEQUENCE [LARGE SCALE GENOMIC DNA]</scope>
    <source>
        <strain evidence="2 3">TY50</strain>
    </source>
</reference>
<dbReference type="EMBL" id="SBLB01000001">
    <property type="protein sequence ID" value="RYC71232.1"/>
    <property type="molecule type" value="Genomic_DNA"/>
</dbReference>
<keyword evidence="3" id="KW-1185">Reference proteome</keyword>
<name>A0A4Q2UQI8_9BACT</name>